<dbReference type="PANTHER" id="PTHR23028">
    <property type="entry name" value="ACETYLTRANSFERASE"/>
    <property type="match status" value="1"/>
</dbReference>
<dbReference type="InterPro" id="IPR002656">
    <property type="entry name" value="Acyl_transf_3_dom"/>
</dbReference>
<feature type="transmembrane region" description="Helical" evidence="1">
    <location>
        <begin position="157"/>
        <end position="174"/>
    </location>
</feature>
<feature type="transmembrane region" description="Helical" evidence="1">
    <location>
        <begin position="383"/>
        <end position="400"/>
    </location>
</feature>
<comment type="caution">
    <text evidence="3">The sequence shown here is derived from an EMBL/GenBank/DDBJ whole genome shotgun (WGS) entry which is preliminary data.</text>
</comment>
<accession>A0A397U0Q8</accession>
<name>A0A397U0Q8_9GLOM</name>
<dbReference type="OrthoDB" id="2344346at2759"/>
<organism evidence="3 4">
    <name type="scientific">Gigaspora rosea</name>
    <dbReference type="NCBI Taxonomy" id="44941"/>
    <lineage>
        <taxon>Eukaryota</taxon>
        <taxon>Fungi</taxon>
        <taxon>Fungi incertae sedis</taxon>
        <taxon>Mucoromycota</taxon>
        <taxon>Glomeromycotina</taxon>
        <taxon>Glomeromycetes</taxon>
        <taxon>Diversisporales</taxon>
        <taxon>Gigasporaceae</taxon>
        <taxon>Gigaspora</taxon>
    </lineage>
</organism>
<proteinExistence type="predicted"/>
<feature type="transmembrane region" description="Helical" evidence="1">
    <location>
        <begin position="343"/>
        <end position="362"/>
    </location>
</feature>
<dbReference type="InterPro" id="IPR050879">
    <property type="entry name" value="Acyltransferase_3"/>
</dbReference>
<protein>
    <recommendedName>
        <fullName evidence="2">Acyltransferase 3 domain-containing protein</fullName>
    </recommendedName>
</protein>
<feature type="transmembrane region" description="Helical" evidence="1">
    <location>
        <begin position="420"/>
        <end position="439"/>
    </location>
</feature>
<keyword evidence="1" id="KW-0812">Transmembrane</keyword>
<feature type="transmembrane region" description="Helical" evidence="1">
    <location>
        <begin position="460"/>
        <end position="481"/>
    </location>
</feature>
<feature type="transmembrane region" description="Helical" evidence="1">
    <location>
        <begin position="209"/>
        <end position="228"/>
    </location>
</feature>
<reference evidence="3 4" key="1">
    <citation type="submission" date="2018-06" db="EMBL/GenBank/DDBJ databases">
        <title>Comparative genomics reveals the genomic features of Rhizophagus irregularis, R. cerebriforme, R. diaphanum and Gigaspora rosea, and their symbiotic lifestyle signature.</title>
        <authorList>
            <person name="Morin E."/>
            <person name="San Clemente H."/>
            <person name="Chen E.C.H."/>
            <person name="De La Providencia I."/>
            <person name="Hainaut M."/>
            <person name="Kuo A."/>
            <person name="Kohler A."/>
            <person name="Murat C."/>
            <person name="Tang N."/>
            <person name="Roy S."/>
            <person name="Loubradou J."/>
            <person name="Henrissat B."/>
            <person name="Grigoriev I.V."/>
            <person name="Corradi N."/>
            <person name="Roux C."/>
            <person name="Martin F.M."/>
        </authorList>
    </citation>
    <scope>NUCLEOTIDE SEQUENCE [LARGE SCALE GENOMIC DNA]</scope>
    <source>
        <strain evidence="3 4">DAOM 194757</strain>
    </source>
</reference>
<dbReference type="GO" id="GO:0000271">
    <property type="term" value="P:polysaccharide biosynthetic process"/>
    <property type="evidence" value="ECO:0007669"/>
    <property type="project" value="TreeGrafter"/>
</dbReference>
<dbReference type="PANTHER" id="PTHR23028:SF53">
    <property type="entry name" value="ACYL_TRANSF_3 DOMAIN-CONTAINING PROTEIN"/>
    <property type="match status" value="1"/>
</dbReference>
<sequence>MSQNQKIFHAVFLDGIRGVAALCVIYEHSQRFYNQSLPFTTFNYVGYLGVRCFFVLSAFLLTFRSMLDWERYHENIEDEKYIDTNARNRCVFESKIDLEADLPDVPLLSKMTEISSKKTNYIIFYKFLFYIRSIIWIKHKIAIKLWLKFFLRRFMRVYPPYAILLPIIAYNNFIKRAYHERINPSNLVSHLFLQEAKFTFWTIPPEMKYYLCIPIIVIGYVELARFGAYLTNYLYGRPKIGAWISRILCNIILMIIRTELLSLYGNYHNRYLTTNAHIFLVGSICSIWYREIIRLGLLPMSSKEEKVLVNKSNNLNEITHTNLNFMKLIIYKLPIYHQLIRSFFDLGCYITLFIIFCTFPHLSEKILGMPHVRYESYEVKLENSFGGFLYAILILLGLLSRDGSFINACSCNFLRFCGRISFSIYLLHLIAMTFVNEYLTWTGINSVEKELDEREKVNNILDAVIISFFLSIILSLLYHILVEKPSMNLANYIAKRWLNEVKLTKPDYKANHE</sequence>
<dbReference type="Pfam" id="PF01757">
    <property type="entry name" value="Acyl_transf_3"/>
    <property type="match status" value="1"/>
</dbReference>
<dbReference type="GO" id="GO:0016747">
    <property type="term" value="F:acyltransferase activity, transferring groups other than amino-acyl groups"/>
    <property type="evidence" value="ECO:0007669"/>
    <property type="project" value="InterPro"/>
</dbReference>
<dbReference type="AlphaFoldDB" id="A0A397U0Q8"/>
<feature type="transmembrane region" description="Helical" evidence="1">
    <location>
        <begin position="44"/>
        <end position="63"/>
    </location>
</feature>
<keyword evidence="1" id="KW-0472">Membrane</keyword>
<dbReference type="GO" id="GO:0016020">
    <property type="term" value="C:membrane"/>
    <property type="evidence" value="ECO:0007669"/>
    <property type="project" value="TreeGrafter"/>
</dbReference>
<feature type="transmembrane region" description="Helical" evidence="1">
    <location>
        <begin position="119"/>
        <end position="137"/>
    </location>
</feature>
<feature type="domain" description="Acyltransferase 3" evidence="2">
    <location>
        <begin position="146"/>
        <end position="478"/>
    </location>
</feature>
<keyword evidence="4" id="KW-1185">Reference proteome</keyword>
<keyword evidence="1" id="KW-1133">Transmembrane helix</keyword>
<evidence type="ECO:0000259" key="2">
    <source>
        <dbReference type="Pfam" id="PF01757"/>
    </source>
</evidence>
<feature type="transmembrane region" description="Helical" evidence="1">
    <location>
        <begin position="240"/>
        <end position="260"/>
    </location>
</feature>
<evidence type="ECO:0000313" key="3">
    <source>
        <dbReference type="EMBL" id="RIB02607.1"/>
    </source>
</evidence>
<evidence type="ECO:0000313" key="4">
    <source>
        <dbReference type="Proteomes" id="UP000266673"/>
    </source>
</evidence>
<evidence type="ECO:0000256" key="1">
    <source>
        <dbReference type="SAM" id="Phobius"/>
    </source>
</evidence>
<dbReference type="EMBL" id="QKWP01002643">
    <property type="protein sequence ID" value="RIB02607.1"/>
    <property type="molecule type" value="Genomic_DNA"/>
</dbReference>
<gene>
    <name evidence="3" type="ORF">C2G38_2255497</name>
</gene>
<dbReference type="STRING" id="44941.A0A397U0Q8"/>
<dbReference type="Proteomes" id="UP000266673">
    <property type="component" value="Unassembled WGS sequence"/>
</dbReference>